<dbReference type="InterPro" id="IPR038831">
    <property type="entry name" value="SMIM26"/>
</dbReference>
<keyword evidence="2" id="KW-1133">Transmembrane helix</keyword>
<dbReference type="InParanoid" id="A0A7J8HKY4"/>
<evidence type="ECO:0000313" key="3">
    <source>
        <dbReference type="EMBL" id="KAF6472539.1"/>
    </source>
</evidence>
<dbReference type="PANTHER" id="PTHR40386">
    <property type="entry name" value="SMALL INTEGRAL MEMBRANE PROTEIN 26"/>
    <property type="match status" value="1"/>
</dbReference>
<keyword evidence="2" id="KW-0472">Membrane</keyword>
<accession>A0A7J8HKY4</accession>
<name>A0A7J8HKY4_MOLMO</name>
<gene>
    <name evidence="3" type="ORF">HJG59_017018</name>
</gene>
<keyword evidence="2" id="KW-0812">Transmembrane</keyword>
<dbReference type="AlphaFoldDB" id="A0A7J8HKY4"/>
<keyword evidence="4" id="KW-1185">Reference proteome</keyword>
<reference evidence="3 4" key="1">
    <citation type="journal article" date="2020" name="Nature">
        <title>Six reference-quality genomes reveal evolution of bat adaptations.</title>
        <authorList>
            <person name="Jebb D."/>
            <person name="Huang Z."/>
            <person name="Pippel M."/>
            <person name="Hughes G.M."/>
            <person name="Lavrichenko K."/>
            <person name="Devanna P."/>
            <person name="Winkler S."/>
            <person name="Jermiin L.S."/>
            <person name="Skirmuntt E.C."/>
            <person name="Katzourakis A."/>
            <person name="Burkitt-Gray L."/>
            <person name="Ray D.A."/>
            <person name="Sullivan K.A.M."/>
            <person name="Roscito J.G."/>
            <person name="Kirilenko B.M."/>
            <person name="Davalos L.M."/>
            <person name="Corthals A.P."/>
            <person name="Power M.L."/>
            <person name="Jones G."/>
            <person name="Ransome R.D."/>
            <person name="Dechmann D.K.N."/>
            <person name="Locatelli A.G."/>
            <person name="Puechmaille S.J."/>
            <person name="Fedrigo O."/>
            <person name="Jarvis E.D."/>
            <person name="Hiller M."/>
            <person name="Vernes S.C."/>
            <person name="Myers E.W."/>
            <person name="Teeling E.C."/>
        </authorList>
    </citation>
    <scope>NUCLEOTIDE SEQUENCE [LARGE SCALE GENOMIC DNA]</scope>
    <source>
        <strain evidence="3">MMolMol1</strain>
        <tissue evidence="3">Muscle</tissue>
    </source>
</reference>
<evidence type="ECO:0000313" key="4">
    <source>
        <dbReference type="Proteomes" id="UP000550707"/>
    </source>
</evidence>
<feature type="transmembrane region" description="Helical" evidence="2">
    <location>
        <begin position="12"/>
        <end position="31"/>
    </location>
</feature>
<dbReference type="EMBL" id="JACASF010000006">
    <property type="protein sequence ID" value="KAF6472539.1"/>
    <property type="molecule type" value="Genomic_DNA"/>
</dbReference>
<dbReference type="PANTHER" id="PTHR40386:SF1">
    <property type="entry name" value="SMALL INTEGRAL MEMBRANE PROTEIN 26"/>
    <property type="match status" value="1"/>
</dbReference>
<dbReference type="OrthoDB" id="9905290at2759"/>
<organism evidence="3 4">
    <name type="scientific">Molossus molossus</name>
    <name type="common">Pallas' mastiff bat</name>
    <name type="synonym">Vespertilio molossus</name>
    <dbReference type="NCBI Taxonomy" id="27622"/>
    <lineage>
        <taxon>Eukaryota</taxon>
        <taxon>Metazoa</taxon>
        <taxon>Chordata</taxon>
        <taxon>Craniata</taxon>
        <taxon>Vertebrata</taxon>
        <taxon>Euteleostomi</taxon>
        <taxon>Mammalia</taxon>
        <taxon>Eutheria</taxon>
        <taxon>Laurasiatheria</taxon>
        <taxon>Chiroptera</taxon>
        <taxon>Yangochiroptera</taxon>
        <taxon>Molossidae</taxon>
        <taxon>Molossus</taxon>
    </lineage>
</organism>
<proteinExistence type="predicted"/>
<sequence length="107" mass="12430">MRPDQAVSWYRRMSAVYAFGTWTLLGSLIFFGRKKSNPLGDEVEQKDVSTDEFPEPSDELKQRDEITEPPKGFYVETIVTYKEDFVPITDRILNYWKSWTGGRGPES</sequence>
<evidence type="ECO:0000256" key="1">
    <source>
        <dbReference type="SAM" id="MobiDB-lite"/>
    </source>
</evidence>
<dbReference type="FunCoup" id="A0A7J8HKY4">
    <property type="interactions" value="87"/>
</dbReference>
<evidence type="ECO:0000256" key="2">
    <source>
        <dbReference type="SAM" id="Phobius"/>
    </source>
</evidence>
<dbReference type="Proteomes" id="UP000550707">
    <property type="component" value="Unassembled WGS sequence"/>
</dbReference>
<comment type="caution">
    <text evidence="3">The sequence shown here is derived from an EMBL/GenBank/DDBJ whole genome shotgun (WGS) entry which is preliminary data.</text>
</comment>
<protein>
    <submittedName>
        <fullName evidence="3">Small integral membrane protein 26</fullName>
    </submittedName>
</protein>
<feature type="region of interest" description="Disordered" evidence="1">
    <location>
        <begin position="37"/>
        <end position="66"/>
    </location>
</feature>